<sequence>MGVPLALINPSAALGTYTEDANKTNVAANLTFRANSAFFANGAYGKVQGHEVKAVYGKTEAATGSTATSYVKKAGEFSGILTSTTHHTTLSQAAATLSAAQLTTLNTLRTDIKALEIDIKANPTDVKKNSLKTKLEELATLISYDGLQVSLRPLASGNGFYGLFVNNDGGDYKQLSGVYSMASGKATANYATLQAAGGTTAYNSKFSGAGAISGIQLIDLKGTGTVSANFDAQTMTGNFAVSNETNTEAGNIAFSGAMSANAGGINGLVFNSTGATYTKTKGVLTNMSGGSAEAALIEGGNSIMGSVSITSGGNAVVGAFGGDK</sequence>
<reference evidence="1" key="2">
    <citation type="journal article" date="2018" name="ISME J.">
        <title>A dynamic microbial community with high functional redundancy inhabits the cold, oxic subseafloor aquifer.</title>
        <authorList>
            <person name="Tully B.J."/>
            <person name="Wheat C.G."/>
            <person name="Glazer B.T."/>
            <person name="Huber J.A."/>
        </authorList>
    </citation>
    <scope>NUCLEOTIDE SEQUENCE</scope>
    <source>
        <strain evidence="1">NORP83</strain>
    </source>
</reference>
<accession>A0A2A4Z0S7</accession>
<gene>
    <name evidence="1" type="ORF">COB13_08985</name>
</gene>
<dbReference type="EMBL" id="NVUS01000010">
    <property type="protein sequence ID" value="PCJ00734.1"/>
    <property type="molecule type" value="Genomic_DNA"/>
</dbReference>
<comment type="caution">
    <text evidence="1">The sequence shown here is derived from an EMBL/GenBank/DDBJ whole genome shotgun (WGS) entry which is preliminary data.</text>
</comment>
<evidence type="ECO:0000313" key="1">
    <source>
        <dbReference type="EMBL" id="PCJ00734.1"/>
    </source>
</evidence>
<organism evidence="1">
    <name type="scientific">OCS116 cluster bacterium</name>
    <dbReference type="NCBI Taxonomy" id="2030921"/>
    <lineage>
        <taxon>Bacteria</taxon>
        <taxon>Pseudomonadati</taxon>
        <taxon>Pseudomonadota</taxon>
        <taxon>Alphaproteobacteria</taxon>
        <taxon>OCS116 cluster</taxon>
    </lineage>
</organism>
<name>A0A2A4Z0S7_9PROT</name>
<dbReference type="AlphaFoldDB" id="A0A2A4Z0S7"/>
<reference key="1">
    <citation type="submission" date="2017-08" db="EMBL/GenBank/DDBJ databases">
        <title>A dynamic microbial community with high functional redundancy inhabits the cold, oxic subseafloor aquifer.</title>
        <authorList>
            <person name="Tully B.J."/>
            <person name="Wheat C.G."/>
            <person name="Glazer B.T."/>
            <person name="Huber J.A."/>
        </authorList>
    </citation>
    <scope>NUCLEOTIDE SEQUENCE [LARGE SCALE GENOMIC DNA]</scope>
</reference>
<proteinExistence type="predicted"/>
<protein>
    <submittedName>
        <fullName evidence="1">Uncharacterized protein</fullName>
    </submittedName>
</protein>